<dbReference type="GO" id="GO:0046491">
    <property type="term" value="P:L-methylmalonyl-CoA metabolic process"/>
    <property type="evidence" value="ECO:0007669"/>
    <property type="project" value="TreeGrafter"/>
</dbReference>
<gene>
    <name evidence="3" type="ORF">D1Y85_04670</name>
</gene>
<dbReference type="SUPFAM" id="SSF54593">
    <property type="entry name" value="Glyoxalase/Bleomycin resistance protein/Dihydroxybiphenyl dioxygenase"/>
    <property type="match status" value="1"/>
</dbReference>
<proteinExistence type="predicted"/>
<accession>A0A3N6N1J6</accession>
<evidence type="ECO:0000313" key="4">
    <source>
        <dbReference type="Proteomes" id="UP000272778"/>
    </source>
</evidence>
<dbReference type="InterPro" id="IPR037523">
    <property type="entry name" value="VOC_core"/>
</dbReference>
<keyword evidence="1" id="KW-0479">Metal-binding</keyword>
<dbReference type="PANTHER" id="PTHR43048">
    <property type="entry name" value="METHYLMALONYL-COA EPIMERASE"/>
    <property type="match status" value="1"/>
</dbReference>
<dbReference type="Proteomes" id="UP000272778">
    <property type="component" value="Unassembled WGS sequence"/>
</dbReference>
<dbReference type="Pfam" id="PF00903">
    <property type="entry name" value="Glyoxalase"/>
    <property type="match status" value="1"/>
</dbReference>
<organism evidence="3 4">
    <name type="scientific">Paraburkholderia dinghuensis</name>
    <dbReference type="NCBI Taxonomy" id="2305225"/>
    <lineage>
        <taxon>Bacteria</taxon>
        <taxon>Pseudomonadati</taxon>
        <taxon>Pseudomonadota</taxon>
        <taxon>Betaproteobacteria</taxon>
        <taxon>Burkholderiales</taxon>
        <taxon>Burkholderiaceae</taxon>
        <taxon>Paraburkholderia</taxon>
    </lineage>
</organism>
<dbReference type="OrthoDB" id="9797663at2"/>
<dbReference type="Gene3D" id="3.10.180.10">
    <property type="entry name" value="2,3-Dihydroxybiphenyl 1,2-Dioxygenase, domain 1"/>
    <property type="match status" value="1"/>
</dbReference>
<reference evidence="3 4" key="1">
    <citation type="submission" date="2018-11" db="EMBL/GenBank/DDBJ databases">
        <title>Paraburkholderia sp. DHOA04, isolated from soil.</title>
        <authorList>
            <person name="Gao Z.-H."/>
            <person name="Qiu L.-H."/>
            <person name="Fu J.-C."/>
        </authorList>
    </citation>
    <scope>NUCLEOTIDE SEQUENCE [LARGE SCALE GENOMIC DNA]</scope>
    <source>
        <strain evidence="3 4">DHOA04</strain>
    </source>
</reference>
<dbReference type="PROSITE" id="PS51819">
    <property type="entry name" value="VOC"/>
    <property type="match status" value="1"/>
</dbReference>
<sequence>MKFASVRVVTRDIDGLVEFYQRLFGIEAVRPADGFAEMRLEGATLAISSERLIELFNVGAATAAANQSAILEFEVEDVDAVFERMNASGTNIVMPATLMPWGNRSLLLRDPDGNLVNIFSRPKR</sequence>
<dbReference type="RefSeq" id="WP_124149883.1">
    <property type="nucleotide sequence ID" value="NZ_RQIS01000003.1"/>
</dbReference>
<evidence type="ECO:0000256" key="1">
    <source>
        <dbReference type="ARBA" id="ARBA00022723"/>
    </source>
</evidence>
<dbReference type="GO" id="GO:0046872">
    <property type="term" value="F:metal ion binding"/>
    <property type="evidence" value="ECO:0007669"/>
    <property type="project" value="UniProtKB-KW"/>
</dbReference>
<comment type="caution">
    <text evidence="3">The sequence shown here is derived from an EMBL/GenBank/DDBJ whole genome shotgun (WGS) entry which is preliminary data.</text>
</comment>
<dbReference type="InterPro" id="IPR051785">
    <property type="entry name" value="MMCE/EMCE_epimerase"/>
</dbReference>
<dbReference type="PANTHER" id="PTHR43048:SF4">
    <property type="entry name" value="RING-CLEAVING DIOXYGENASE-RELATED"/>
    <property type="match status" value="1"/>
</dbReference>
<evidence type="ECO:0000259" key="2">
    <source>
        <dbReference type="PROSITE" id="PS51819"/>
    </source>
</evidence>
<dbReference type="InterPro" id="IPR004360">
    <property type="entry name" value="Glyas_Fos-R_dOase_dom"/>
</dbReference>
<name>A0A3N6N1J6_9BURK</name>
<evidence type="ECO:0000313" key="3">
    <source>
        <dbReference type="EMBL" id="RQH08315.1"/>
    </source>
</evidence>
<keyword evidence="4" id="KW-1185">Reference proteome</keyword>
<dbReference type="EMBL" id="RQIS01000003">
    <property type="protein sequence ID" value="RQH08315.1"/>
    <property type="molecule type" value="Genomic_DNA"/>
</dbReference>
<protein>
    <submittedName>
        <fullName evidence="3">VOC family protein</fullName>
    </submittedName>
</protein>
<feature type="domain" description="VOC" evidence="2">
    <location>
        <begin position="2"/>
        <end position="121"/>
    </location>
</feature>
<dbReference type="InterPro" id="IPR029068">
    <property type="entry name" value="Glyas_Bleomycin-R_OHBP_Dase"/>
</dbReference>
<dbReference type="AlphaFoldDB" id="A0A3N6N1J6"/>
<dbReference type="GO" id="GO:0004493">
    <property type="term" value="F:methylmalonyl-CoA epimerase activity"/>
    <property type="evidence" value="ECO:0007669"/>
    <property type="project" value="TreeGrafter"/>
</dbReference>